<proteinExistence type="predicted"/>
<dbReference type="GO" id="GO:0009253">
    <property type="term" value="P:peptidoglycan catabolic process"/>
    <property type="evidence" value="ECO:0007669"/>
    <property type="project" value="InterPro"/>
</dbReference>
<dbReference type="Proteomes" id="UP000216411">
    <property type="component" value="Unassembled WGS sequence"/>
</dbReference>
<dbReference type="Pfam" id="PF01510">
    <property type="entry name" value="Amidase_2"/>
    <property type="match status" value="1"/>
</dbReference>
<evidence type="ECO:0000259" key="6">
    <source>
        <dbReference type="SMART" id="SM00644"/>
    </source>
</evidence>
<evidence type="ECO:0000256" key="5">
    <source>
        <dbReference type="SAM" id="Phobius"/>
    </source>
</evidence>
<dbReference type="InterPro" id="IPR051206">
    <property type="entry name" value="NAMLAA_amidase_2"/>
</dbReference>
<dbReference type="InterPro" id="IPR036505">
    <property type="entry name" value="Amidase/PGRP_sf"/>
</dbReference>
<evidence type="ECO:0000313" key="8">
    <source>
        <dbReference type="EMBL" id="RDY30751.1"/>
    </source>
</evidence>
<dbReference type="AlphaFoldDB" id="A0A255IKN8"/>
<dbReference type="GO" id="GO:0008745">
    <property type="term" value="F:N-acetylmuramoyl-L-alanine amidase activity"/>
    <property type="evidence" value="ECO:0007669"/>
    <property type="project" value="UniProtKB-EC"/>
</dbReference>
<feature type="domain" description="N-acetylmuramoyl-L-alanine amidase" evidence="6">
    <location>
        <begin position="61"/>
        <end position="203"/>
    </location>
</feature>
<dbReference type="PANTHER" id="PTHR30417">
    <property type="entry name" value="N-ACETYLMURAMOYL-L-ALANINE AMIDASE AMID"/>
    <property type="match status" value="1"/>
</dbReference>
<evidence type="ECO:0000256" key="1">
    <source>
        <dbReference type="ARBA" id="ARBA00001561"/>
    </source>
</evidence>
<organism evidence="7 10">
    <name type="scientific">Lachnotalea glycerini</name>
    <dbReference type="NCBI Taxonomy" id="1763509"/>
    <lineage>
        <taxon>Bacteria</taxon>
        <taxon>Bacillati</taxon>
        <taxon>Bacillota</taxon>
        <taxon>Clostridia</taxon>
        <taxon>Lachnospirales</taxon>
        <taxon>Lachnospiraceae</taxon>
        <taxon>Lachnotalea</taxon>
    </lineage>
</organism>
<reference evidence="8 9" key="1">
    <citation type="journal article" date="2017" name="Genome Announc.">
        <title>Draft Genome Sequence of a Sporulating and Motile Strain of Lachnotalea glycerini Isolated from Water in Quebec City, Canada.</title>
        <authorList>
            <person name="Maheux A.F."/>
            <person name="Boudreau D.K."/>
            <person name="Berube E."/>
            <person name="Boissinot M."/>
            <person name="Raymond F."/>
            <person name="Brodeur S."/>
            <person name="Corbeil J."/>
            <person name="Isabel S."/>
            <person name="Omar R.F."/>
            <person name="Bergeron M.G."/>
        </authorList>
    </citation>
    <scope>NUCLEOTIDE SEQUENCE [LARGE SCALE GENOMIC DNA]</scope>
    <source>
        <strain evidence="8 9">CCRI-19302</strain>
    </source>
</reference>
<dbReference type="OrthoDB" id="9794294at2"/>
<comment type="catalytic activity">
    <reaction evidence="1">
        <text>Hydrolyzes the link between N-acetylmuramoyl residues and L-amino acid residues in certain cell-wall glycopeptides.</text>
        <dbReference type="EC" id="3.5.1.28"/>
    </reaction>
</comment>
<evidence type="ECO:0000256" key="4">
    <source>
        <dbReference type="ARBA" id="ARBA00023316"/>
    </source>
</evidence>
<dbReference type="SUPFAM" id="SSF55846">
    <property type="entry name" value="N-acetylmuramoyl-L-alanine amidase-like"/>
    <property type="match status" value="1"/>
</dbReference>
<keyword evidence="9" id="KW-1185">Reference proteome</keyword>
<keyword evidence="3" id="KW-0378">Hydrolase</keyword>
<name>A0A255IKN8_9FIRM</name>
<evidence type="ECO:0000256" key="3">
    <source>
        <dbReference type="ARBA" id="ARBA00022801"/>
    </source>
</evidence>
<dbReference type="PANTHER" id="PTHR30417:SF1">
    <property type="entry name" value="N-ACETYLMURAMOYL-L-ALANINE AMIDASE AMID"/>
    <property type="match status" value="1"/>
</dbReference>
<gene>
    <name evidence="7" type="ORF">C8E03_10612</name>
    <name evidence="8" type="ORF">CG710_013145</name>
</gene>
<dbReference type="Gene3D" id="3.40.80.10">
    <property type="entry name" value="Peptidoglycan recognition protein-like"/>
    <property type="match status" value="1"/>
</dbReference>
<keyword evidence="4" id="KW-0961">Cell wall biogenesis/degradation</keyword>
<keyword evidence="5" id="KW-0472">Membrane</keyword>
<dbReference type="GO" id="GO:0071555">
    <property type="term" value="P:cell wall organization"/>
    <property type="evidence" value="ECO:0007669"/>
    <property type="project" value="UniProtKB-KW"/>
</dbReference>
<dbReference type="RefSeq" id="WP_094376507.1">
    <property type="nucleotide sequence ID" value="NZ_NOKA02000029.1"/>
</dbReference>
<dbReference type="GO" id="GO:0009254">
    <property type="term" value="P:peptidoglycan turnover"/>
    <property type="evidence" value="ECO:0007669"/>
    <property type="project" value="TreeGrafter"/>
</dbReference>
<dbReference type="EC" id="3.5.1.28" evidence="2"/>
<protein>
    <recommendedName>
        <fullName evidence="2">N-acetylmuramoyl-L-alanine amidase</fullName>
        <ecNumber evidence="2">3.5.1.28</ecNumber>
    </recommendedName>
</protein>
<comment type="caution">
    <text evidence="7">The sequence shown here is derived from an EMBL/GenBank/DDBJ whole genome shotgun (WGS) entry which is preliminary data.</text>
</comment>
<dbReference type="EMBL" id="QICS01000006">
    <property type="protein sequence ID" value="PXV89365.1"/>
    <property type="molecule type" value="Genomic_DNA"/>
</dbReference>
<reference evidence="8" key="3">
    <citation type="submission" date="2018-07" db="EMBL/GenBank/DDBJ databases">
        <authorList>
            <person name="Quirk P.G."/>
            <person name="Krulwich T.A."/>
        </authorList>
    </citation>
    <scope>NUCLEOTIDE SEQUENCE</scope>
    <source>
        <strain evidence="8">CCRI-19302</strain>
    </source>
</reference>
<accession>A0A255IKN8</accession>
<evidence type="ECO:0000313" key="9">
    <source>
        <dbReference type="Proteomes" id="UP000216411"/>
    </source>
</evidence>
<dbReference type="Proteomes" id="UP000247523">
    <property type="component" value="Unassembled WGS sequence"/>
</dbReference>
<sequence>MKKKEKIRSKKRRKRRIVRNLLFGAISMLIISGFIMLLSFLLKSKIVKDAPDFQVDLLTVNEYSRPGEANNKIKGIVIHYTANPGTTAAQNRSYFEGLKDSQLTKASSHFIIGLEGEIIQCIPTNEVAYASNDRNYDTISIECCHMDETGEFNEDTYQSLIHLTAWLCGKFDLKPKDVIRHYDVTGKMCPKYYVEHEDKWEQFIKDVKDYINTYGEK</sequence>
<feature type="transmembrane region" description="Helical" evidence="5">
    <location>
        <begin position="21"/>
        <end position="42"/>
    </location>
</feature>
<evidence type="ECO:0000313" key="7">
    <source>
        <dbReference type="EMBL" id="PXV89365.1"/>
    </source>
</evidence>
<keyword evidence="5" id="KW-1133">Transmembrane helix</keyword>
<reference evidence="7 10" key="2">
    <citation type="submission" date="2018-05" db="EMBL/GenBank/DDBJ databases">
        <title>Genomic Encyclopedia of Type Strains, Phase IV (KMG-IV): sequencing the most valuable type-strain genomes for metagenomic binning, comparative biology and taxonomic classification.</title>
        <authorList>
            <person name="Goeker M."/>
        </authorList>
    </citation>
    <scope>NUCLEOTIDE SEQUENCE [LARGE SCALE GENOMIC DNA]</scope>
    <source>
        <strain evidence="7 10">DSM 28816</strain>
    </source>
</reference>
<dbReference type="CDD" id="cd06583">
    <property type="entry name" value="PGRP"/>
    <property type="match status" value="1"/>
</dbReference>
<dbReference type="InterPro" id="IPR002502">
    <property type="entry name" value="Amidase_domain"/>
</dbReference>
<dbReference type="SMART" id="SM00644">
    <property type="entry name" value="Ami_2"/>
    <property type="match status" value="1"/>
</dbReference>
<evidence type="ECO:0000313" key="10">
    <source>
        <dbReference type="Proteomes" id="UP000247523"/>
    </source>
</evidence>
<dbReference type="EMBL" id="NOKA02000029">
    <property type="protein sequence ID" value="RDY30751.1"/>
    <property type="molecule type" value="Genomic_DNA"/>
</dbReference>
<evidence type="ECO:0000256" key="2">
    <source>
        <dbReference type="ARBA" id="ARBA00011901"/>
    </source>
</evidence>
<keyword evidence="5" id="KW-0812">Transmembrane</keyword>